<accession>A0A160V5Z4</accession>
<dbReference type="AlphaFoldDB" id="A0A160V5Z4"/>
<dbReference type="PANTHER" id="PTHR30154">
    <property type="entry name" value="LEUCINE-RESPONSIVE REGULATORY PROTEIN"/>
    <property type="match status" value="1"/>
</dbReference>
<evidence type="ECO:0000256" key="3">
    <source>
        <dbReference type="ARBA" id="ARBA00023163"/>
    </source>
</evidence>
<dbReference type="InterPro" id="IPR036390">
    <property type="entry name" value="WH_DNA-bd_sf"/>
</dbReference>
<gene>
    <name evidence="5" type="ORF">MGWOODY_Clf2455</name>
</gene>
<dbReference type="SUPFAM" id="SSF46785">
    <property type="entry name" value="Winged helix' DNA-binding domain"/>
    <property type="match status" value="1"/>
</dbReference>
<dbReference type="GO" id="GO:0043565">
    <property type="term" value="F:sequence-specific DNA binding"/>
    <property type="evidence" value="ECO:0007669"/>
    <property type="project" value="InterPro"/>
</dbReference>
<dbReference type="PANTHER" id="PTHR30154:SF34">
    <property type="entry name" value="TRANSCRIPTIONAL REGULATOR AZLB"/>
    <property type="match status" value="1"/>
</dbReference>
<dbReference type="InterPro" id="IPR011008">
    <property type="entry name" value="Dimeric_a/b-barrel"/>
</dbReference>
<dbReference type="Pfam" id="PF13404">
    <property type="entry name" value="HTH_AsnC-type"/>
    <property type="match status" value="1"/>
</dbReference>
<evidence type="ECO:0000256" key="1">
    <source>
        <dbReference type="ARBA" id="ARBA00023015"/>
    </source>
</evidence>
<keyword evidence="3" id="KW-0804">Transcription</keyword>
<reference evidence="5" key="1">
    <citation type="submission" date="2015-10" db="EMBL/GenBank/DDBJ databases">
        <authorList>
            <person name="Gilbert D.G."/>
        </authorList>
    </citation>
    <scope>NUCLEOTIDE SEQUENCE</scope>
</reference>
<dbReference type="InterPro" id="IPR019887">
    <property type="entry name" value="Tscrpt_reg_AsnC/Lrp_C"/>
</dbReference>
<dbReference type="Gene3D" id="1.10.10.10">
    <property type="entry name" value="Winged helix-like DNA-binding domain superfamily/Winged helix DNA-binding domain"/>
    <property type="match status" value="1"/>
</dbReference>
<name>A0A160V5Z4_9ZZZZ</name>
<dbReference type="InterPro" id="IPR036388">
    <property type="entry name" value="WH-like_DNA-bd_sf"/>
</dbReference>
<dbReference type="EMBL" id="FAXA01000010">
    <property type="protein sequence ID" value="CUV01122.1"/>
    <property type="molecule type" value="Genomic_DNA"/>
</dbReference>
<evidence type="ECO:0000313" key="5">
    <source>
        <dbReference type="EMBL" id="CUV01122.1"/>
    </source>
</evidence>
<dbReference type="PROSITE" id="PS50956">
    <property type="entry name" value="HTH_ASNC_2"/>
    <property type="match status" value="1"/>
</dbReference>
<dbReference type="PRINTS" id="PR00033">
    <property type="entry name" value="HTHASNC"/>
</dbReference>
<organism evidence="5">
    <name type="scientific">hydrothermal vent metagenome</name>
    <dbReference type="NCBI Taxonomy" id="652676"/>
    <lineage>
        <taxon>unclassified sequences</taxon>
        <taxon>metagenomes</taxon>
        <taxon>ecological metagenomes</taxon>
    </lineage>
</organism>
<dbReference type="Gene3D" id="3.30.70.920">
    <property type="match status" value="1"/>
</dbReference>
<protein>
    <submittedName>
        <fullName evidence="5">Transcriptional regulator, AsnC family</fullName>
    </submittedName>
</protein>
<evidence type="ECO:0000259" key="4">
    <source>
        <dbReference type="PROSITE" id="PS50956"/>
    </source>
</evidence>
<keyword evidence="1" id="KW-0805">Transcription regulation</keyword>
<proteinExistence type="predicted"/>
<feature type="domain" description="HTH asnC-type" evidence="4">
    <location>
        <begin position="1"/>
        <end position="61"/>
    </location>
</feature>
<dbReference type="SMART" id="SM00344">
    <property type="entry name" value="HTH_ASNC"/>
    <property type="match status" value="1"/>
</dbReference>
<dbReference type="InterPro" id="IPR019888">
    <property type="entry name" value="Tscrpt_reg_AsnC-like"/>
</dbReference>
<evidence type="ECO:0000256" key="2">
    <source>
        <dbReference type="ARBA" id="ARBA00023125"/>
    </source>
</evidence>
<dbReference type="SUPFAM" id="SSF54909">
    <property type="entry name" value="Dimeric alpha+beta barrel"/>
    <property type="match status" value="1"/>
</dbReference>
<dbReference type="GO" id="GO:0005829">
    <property type="term" value="C:cytosol"/>
    <property type="evidence" value="ECO:0007669"/>
    <property type="project" value="TreeGrafter"/>
</dbReference>
<dbReference type="InterPro" id="IPR000485">
    <property type="entry name" value="AsnC-type_HTH_dom"/>
</dbReference>
<sequence>MDELDRKIIALLQLDGRASNAKIAREVSVSEGTVRRRLRRLVNDDVVKIIAVPNLEKLGYATTALIGLQTGPGKSDAVAEHIAKLDEAHYVAITTGAYDVFIWAGLESAEGLGTFLRTKVGVIDGVQRTETFVNLSIKKRTYGLVL</sequence>
<keyword evidence="2" id="KW-0238">DNA-binding</keyword>
<dbReference type="GO" id="GO:0043200">
    <property type="term" value="P:response to amino acid"/>
    <property type="evidence" value="ECO:0007669"/>
    <property type="project" value="TreeGrafter"/>
</dbReference>
<dbReference type="Pfam" id="PF01037">
    <property type="entry name" value="AsnC_trans_reg"/>
    <property type="match status" value="1"/>
</dbReference>